<evidence type="ECO:0000313" key="15">
    <source>
        <dbReference type="EMBL" id="GGO70222.1"/>
    </source>
</evidence>
<evidence type="ECO:0000256" key="8">
    <source>
        <dbReference type="ARBA" id="ARBA00022968"/>
    </source>
</evidence>
<dbReference type="GO" id="GO:0016020">
    <property type="term" value="C:membrane"/>
    <property type="evidence" value="ECO:0007669"/>
    <property type="project" value="InterPro"/>
</dbReference>
<dbReference type="PANTHER" id="PTHR46025">
    <property type="entry name" value="XYLOSYLTRANSFERASE OXT"/>
    <property type="match status" value="1"/>
</dbReference>
<dbReference type="GO" id="GO:0030158">
    <property type="term" value="F:protein xylosyltransferase activity"/>
    <property type="evidence" value="ECO:0007669"/>
    <property type="project" value="InterPro"/>
</dbReference>
<gene>
    <name evidence="15" type="ORF">GCM10012289_33170</name>
</gene>
<accession>A0A917YZN2</accession>
<proteinExistence type="predicted"/>
<keyword evidence="3" id="KW-0328">Glycosyltransferase</keyword>
<protein>
    <recommendedName>
        <fullName evidence="14">Peptide O-xylosyltransferase</fullName>
    </recommendedName>
</protein>
<dbReference type="Proteomes" id="UP000646523">
    <property type="component" value="Unassembled WGS sequence"/>
</dbReference>
<evidence type="ECO:0000256" key="4">
    <source>
        <dbReference type="ARBA" id="ARBA00022679"/>
    </source>
</evidence>
<name>A0A917YZN2_9ACTN</name>
<dbReference type="Pfam" id="PF02485">
    <property type="entry name" value="Branch"/>
    <property type="match status" value="1"/>
</dbReference>
<keyword evidence="5" id="KW-0812">Transmembrane</keyword>
<evidence type="ECO:0000256" key="9">
    <source>
        <dbReference type="ARBA" id="ARBA00022989"/>
    </source>
</evidence>
<dbReference type="GO" id="GO:0050650">
    <property type="term" value="P:chondroitin sulfate proteoglycan biosynthetic process"/>
    <property type="evidence" value="ECO:0007669"/>
    <property type="project" value="TreeGrafter"/>
</dbReference>
<evidence type="ECO:0000256" key="13">
    <source>
        <dbReference type="ARBA" id="ARBA00023180"/>
    </source>
</evidence>
<dbReference type="GO" id="GO:0046872">
    <property type="term" value="F:metal ion binding"/>
    <property type="evidence" value="ECO:0007669"/>
    <property type="project" value="UniProtKB-KW"/>
</dbReference>
<evidence type="ECO:0000256" key="2">
    <source>
        <dbReference type="ARBA" id="ARBA00004648"/>
    </source>
</evidence>
<keyword evidence="7" id="KW-0256">Endoplasmic reticulum</keyword>
<organism evidence="15 16">
    <name type="scientific">Nonomuraea cavernae</name>
    <dbReference type="NCBI Taxonomy" id="2045107"/>
    <lineage>
        <taxon>Bacteria</taxon>
        <taxon>Bacillati</taxon>
        <taxon>Actinomycetota</taxon>
        <taxon>Actinomycetes</taxon>
        <taxon>Streptosporangiales</taxon>
        <taxon>Streptosporangiaceae</taxon>
        <taxon>Nonomuraea</taxon>
    </lineage>
</organism>
<evidence type="ECO:0000256" key="14">
    <source>
        <dbReference type="ARBA" id="ARBA00042865"/>
    </source>
</evidence>
<keyword evidence="12" id="KW-1015">Disulfide bond</keyword>
<reference evidence="15" key="2">
    <citation type="submission" date="2020-09" db="EMBL/GenBank/DDBJ databases">
        <authorList>
            <person name="Sun Q."/>
            <person name="Zhou Y."/>
        </authorList>
    </citation>
    <scope>NUCLEOTIDE SEQUENCE</scope>
    <source>
        <strain evidence="15">CGMCC 4.7368</strain>
    </source>
</reference>
<evidence type="ECO:0000256" key="1">
    <source>
        <dbReference type="ARBA" id="ARBA00004323"/>
    </source>
</evidence>
<reference evidence="15" key="1">
    <citation type="journal article" date="2014" name="Int. J. Syst. Evol. Microbiol.">
        <title>Complete genome sequence of Corynebacterium casei LMG S-19264T (=DSM 44701T), isolated from a smear-ripened cheese.</title>
        <authorList>
            <consortium name="US DOE Joint Genome Institute (JGI-PGF)"/>
            <person name="Walter F."/>
            <person name="Albersmeier A."/>
            <person name="Kalinowski J."/>
            <person name="Ruckert C."/>
        </authorList>
    </citation>
    <scope>NUCLEOTIDE SEQUENCE</scope>
    <source>
        <strain evidence="15">CGMCC 4.7368</strain>
    </source>
</reference>
<evidence type="ECO:0000256" key="6">
    <source>
        <dbReference type="ARBA" id="ARBA00022723"/>
    </source>
</evidence>
<comment type="caution">
    <text evidence="15">The sequence shown here is derived from an EMBL/GenBank/DDBJ whole genome shotgun (WGS) entry which is preliminary data.</text>
</comment>
<dbReference type="RefSeq" id="WP_189124995.1">
    <property type="nucleotide sequence ID" value="NZ_BMNH01000008.1"/>
</dbReference>
<evidence type="ECO:0000256" key="10">
    <source>
        <dbReference type="ARBA" id="ARBA00023034"/>
    </source>
</evidence>
<keyword evidence="11" id="KW-0472">Membrane</keyword>
<evidence type="ECO:0000313" key="16">
    <source>
        <dbReference type="Proteomes" id="UP000646523"/>
    </source>
</evidence>
<dbReference type="EMBL" id="BMNH01000008">
    <property type="protein sequence ID" value="GGO70222.1"/>
    <property type="molecule type" value="Genomic_DNA"/>
</dbReference>
<keyword evidence="4" id="KW-0808">Transferase</keyword>
<evidence type="ECO:0000256" key="5">
    <source>
        <dbReference type="ARBA" id="ARBA00022692"/>
    </source>
</evidence>
<dbReference type="PANTHER" id="PTHR46025:SF3">
    <property type="entry name" value="XYLOSYLTRANSFERASE OXT"/>
    <property type="match status" value="1"/>
</dbReference>
<evidence type="ECO:0000256" key="11">
    <source>
        <dbReference type="ARBA" id="ARBA00023136"/>
    </source>
</evidence>
<evidence type="ECO:0000256" key="3">
    <source>
        <dbReference type="ARBA" id="ARBA00022676"/>
    </source>
</evidence>
<keyword evidence="16" id="KW-1185">Reference proteome</keyword>
<dbReference type="GO" id="GO:0015012">
    <property type="term" value="P:heparan sulfate proteoglycan biosynthetic process"/>
    <property type="evidence" value="ECO:0007669"/>
    <property type="project" value="TreeGrafter"/>
</dbReference>
<dbReference type="AlphaFoldDB" id="A0A917YZN2"/>
<keyword evidence="8" id="KW-0735">Signal-anchor</keyword>
<keyword evidence="9" id="KW-1133">Transmembrane helix</keyword>
<evidence type="ECO:0000256" key="12">
    <source>
        <dbReference type="ARBA" id="ARBA00023157"/>
    </source>
</evidence>
<dbReference type="InterPro" id="IPR043538">
    <property type="entry name" value="XYLT"/>
</dbReference>
<evidence type="ECO:0000256" key="7">
    <source>
        <dbReference type="ARBA" id="ARBA00022824"/>
    </source>
</evidence>
<sequence>MSGTVAVIILSHRDPAQVARLVRRVTTGANTLAVVHHDPTGEPLTLRPSSDVAVIPDPEPCRWGRLSLVRAQWRALGWVRANVPDLSWALLVSGQDYPIRTMRDIENELAVTPAHAYLRHFRADGDPADDVHPWQELTRRRYLHRRRLPFSARSVPLPVARRHPYRDGVRLYVGDMWFNLSGDAVDGMLEATPLSDRLLRYLRHAPIPDECFVASMALNTLPPELVRNDSKRFIRWTPRSKHPQTITAGHRDLLVASDAFFARKLDAAGHPEVPDLLDALAEERSG</sequence>
<keyword evidence="10" id="KW-0333">Golgi apparatus</keyword>
<keyword evidence="6" id="KW-0479">Metal-binding</keyword>
<comment type="subcellular location">
    <subcellularLocation>
        <location evidence="2">Endoplasmic reticulum membrane</location>
        <topology evidence="2">Single-pass type II membrane protein</topology>
    </subcellularLocation>
    <subcellularLocation>
        <location evidence="1">Golgi apparatus membrane</location>
        <topology evidence="1">Single-pass type II membrane protein</topology>
    </subcellularLocation>
</comment>
<keyword evidence="13" id="KW-0325">Glycoprotein</keyword>
<dbReference type="InterPro" id="IPR003406">
    <property type="entry name" value="Glyco_trans_14"/>
</dbReference>